<keyword evidence="2" id="KW-0472">Membrane</keyword>
<feature type="compositionally biased region" description="Basic and acidic residues" evidence="1">
    <location>
        <begin position="234"/>
        <end position="251"/>
    </location>
</feature>
<feature type="region of interest" description="Disordered" evidence="1">
    <location>
        <begin position="231"/>
        <end position="251"/>
    </location>
</feature>
<dbReference type="EMBL" id="AP027271">
    <property type="protein sequence ID" value="BDX02835.1"/>
    <property type="molecule type" value="Genomic_DNA"/>
</dbReference>
<accession>A0ABM8FCM7</accession>
<gene>
    <name evidence="3" type="ORF">MACH16_15830</name>
</gene>
<keyword evidence="2" id="KW-0812">Transmembrane</keyword>
<feature type="transmembrane region" description="Helical" evidence="2">
    <location>
        <begin position="71"/>
        <end position="92"/>
    </location>
</feature>
<reference evidence="3 4" key="1">
    <citation type="submission" date="2023-01" db="EMBL/GenBank/DDBJ databases">
        <title>Complete genome sequence of Marinomonas pontica strain 200518_36.</title>
        <authorList>
            <person name="Ueki S."/>
            <person name="Gajardo G."/>
            <person name="Maruyama F."/>
        </authorList>
    </citation>
    <scope>NUCLEOTIDE SEQUENCE [LARGE SCALE GENOMIC DNA]</scope>
    <source>
        <strain evidence="3 4">200518_36</strain>
    </source>
</reference>
<name>A0ABM8FCM7_9GAMM</name>
<sequence>MSEICVDNKKVVSNLSEISSSLNVSDENSQDSTASLNDWVNTDAICFAHLENEVDGDDNFSKKKDWLIIKFIKAINTWSFAITFGLASGLVIGIYQTLVRLVPLILIGGVIFWFATSDSREKNKVINSFDGFVENSIRSRIDVSTLPVVAGRVLPVDLSESKVDKNIYFALSDELRPKTVEEVSLILGINCQGQVIGTYTDGRKGLQQHCDVHLINPKTLEWTFLGEFVGSEPPETKKDSGDKSGSRSTREILNKFNSIISSRISSN</sequence>
<keyword evidence="4" id="KW-1185">Reference proteome</keyword>
<dbReference type="Proteomes" id="UP001307608">
    <property type="component" value="Chromosome"/>
</dbReference>
<dbReference type="RefSeq" id="WP_338266871.1">
    <property type="nucleotide sequence ID" value="NZ_AP027271.1"/>
</dbReference>
<keyword evidence="2" id="KW-1133">Transmembrane helix</keyword>
<evidence type="ECO:0000313" key="3">
    <source>
        <dbReference type="EMBL" id="BDX02835.1"/>
    </source>
</evidence>
<evidence type="ECO:0000256" key="1">
    <source>
        <dbReference type="SAM" id="MobiDB-lite"/>
    </source>
</evidence>
<protein>
    <submittedName>
        <fullName evidence="3">Uncharacterized protein</fullName>
    </submittedName>
</protein>
<proteinExistence type="predicted"/>
<evidence type="ECO:0000313" key="4">
    <source>
        <dbReference type="Proteomes" id="UP001307608"/>
    </source>
</evidence>
<evidence type="ECO:0000256" key="2">
    <source>
        <dbReference type="SAM" id="Phobius"/>
    </source>
</evidence>
<feature type="transmembrane region" description="Helical" evidence="2">
    <location>
        <begin position="98"/>
        <end position="115"/>
    </location>
</feature>
<organism evidence="3 4">
    <name type="scientific">Marinomonas pontica</name>
    <dbReference type="NCBI Taxonomy" id="264739"/>
    <lineage>
        <taxon>Bacteria</taxon>
        <taxon>Pseudomonadati</taxon>
        <taxon>Pseudomonadota</taxon>
        <taxon>Gammaproteobacteria</taxon>
        <taxon>Oceanospirillales</taxon>
        <taxon>Oceanospirillaceae</taxon>
        <taxon>Marinomonas</taxon>
    </lineage>
</organism>